<comment type="caution">
    <text evidence="2">The sequence shown here is derived from an EMBL/GenBank/DDBJ whole genome shotgun (WGS) entry which is preliminary data.</text>
</comment>
<evidence type="ECO:0000256" key="1">
    <source>
        <dbReference type="SAM" id="Coils"/>
    </source>
</evidence>
<keyword evidence="1" id="KW-0175">Coiled coil</keyword>
<name>A0A0L6W5Z7_9FIRM</name>
<dbReference type="PATRIC" id="fig|281456.6.peg.749"/>
<dbReference type="RefSeq" id="WP_052216892.1">
    <property type="nucleotide sequence ID" value="NZ_LGTE01000003.1"/>
</dbReference>
<proteinExistence type="predicted"/>
<organism evidence="2 3">
    <name type="scientific">Thermincola ferriacetica</name>
    <dbReference type="NCBI Taxonomy" id="281456"/>
    <lineage>
        <taxon>Bacteria</taxon>
        <taxon>Bacillati</taxon>
        <taxon>Bacillota</taxon>
        <taxon>Clostridia</taxon>
        <taxon>Eubacteriales</taxon>
        <taxon>Thermincolaceae</taxon>
        <taxon>Thermincola</taxon>
    </lineage>
</organism>
<keyword evidence="2" id="KW-0808">Transferase</keyword>
<reference evidence="3" key="1">
    <citation type="submission" date="2015-07" db="EMBL/GenBank/DDBJ databases">
        <title>Complete Genome of Thermincola ferriacetica strain Z-0001T.</title>
        <authorList>
            <person name="Lusk B."/>
            <person name="Badalamenti J.P."/>
            <person name="Parameswaran P."/>
            <person name="Bond D.R."/>
            <person name="Torres C.I."/>
        </authorList>
    </citation>
    <scope>NUCLEOTIDE SEQUENCE [LARGE SCALE GENOMIC DNA]</scope>
    <source>
        <strain evidence="3">Z-0001</strain>
    </source>
</reference>
<evidence type="ECO:0000313" key="2">
    <source>
        <dbReference type="EMBL" id="KNZ70524.1"/>
    </source>
</evidence>
<accession>A0A0L6W5Z7</accession>
<protein>
    <submittedName>
        <fullName evidence="2">Putative two-component sensor histidine kinase/response regulator hybrid protein</fullName>
    </submittedName>
</protein>
<dbReference type="GO" id="GO:0016301">
    <property type="term" value="F:kinase activity"/>
    <property type="evidence" value="ECO:0007669"/>
    <property type="project" value="UniProtKB-KW"/>
</dbReference>
<dbReference type="AlphaFoldDB" id="A0A0L6W5Z7"/>
<gene>
    <name evidence="2" type="ORF">Tfer_0706</name>
</gene>
<dbReference type="EMBL" id="LGTE01000003">
    <property type="protein sequence ID" value="KNZ70524.1"/>
    <property type="molecule type" value="Genomic_DNA"/>
</dbReference>
<keyword evidence="2" id="KW-0418">Kinase</keyword>
<evidence type="ECO:0000313" key="3">
    <source>
        <dbReference type="Proteomes" id="UP000037175"/>
    </source>
</evidence>
<keyword evidence="3" id="KW-1185">Reference proteome</keyword>
<feature type="coiled-coil region" evidence="1">
    <location>
        <begin position="1"/>
        <end position="28"/>
    </location>
</feature>
<sequence length="59" mass="6879">METRQERINKLREQIADLKSRLPAHSVKPPMLIELEELEEQLELLLGAEPETKEGKEKI</sequence>
<dbReference type="Proteomes" id="UP000037175">
    <property type="component" value="Unassembled WGS sequence"/>
</dbReference>